<dbReference type="InterPro" id="IPR037869">
    <property type="entry name" value="Spp1/CFP1"/>
</dbReference>
<feature type="compositionally biased region" description="Basic residues" evidence="7">
    <location>
        <begin position="584"/>
        <end position="597"/>
    </location>
</feature>
<dbReference type="InterPro" id="IPR019787">
    <property type="entry name" value="Znf_PHD-finger"/>
</dbReference>
<dbReference type="EMBL" id="CATNWA010014896">
    <property type="protein sequence ID" value="CAI9577173.1"/>
    <property type="molecule type" value="Genomic_DNA"/>
</dbReference>
<evidence type="ECO:0000259" key="8">
    <source>
        <dbReference type="PROSITE" id="PS50016"/>
    </source>
</evidence>
<dbReference type="PROSITE" id="PS01359">
    <property type="entry name" value="ZF_PHD_1"/>
    <property type="match status" value="1"/>
</dbReference>
<keyword evidence="2" id="KW-0479">Metal-binding</keyword>
<dbReference type="PANTHER" id="PTHR46174">
    <property type="entry name" value="CXXC-TYPE ZINC FINGER PROTEIN 1"/>
    <property type="match status" value="1"/>
</dbReference>
<dbReference type="Gene3D" id="3.30.40.10">
    <property type="entry name" value="Zinc/RING finger domain, C3HC4 (zinc finger)"/>
    <property type="match status" value="1"/>
</dbReference>
<dbReference type="PROSITE" id="PS50016">
    <property type="entry name" value="ZF_PHD_2"/>
    <property type="match status" value="1"/>
</dbReference>
<proteinExistence type="predicted"/>
<keyword evidence="5" id="KW-0539">Nucleus</keyword>
<dbReference type="InterPro" id="IPR001965">
    <property type="entry name" value="Znf_PHD"/>
</dbReference>
<evidence type="ECO:0000256" key="1">
    <source>
        <dbReference type="ARBA" id="ARBA00004123"/>
    </source>
</evidence>
<feature type="region of interest" description="Disordered" evidence="7">
    <location>
        <begin position="524"/>
        <end position="606"/>
    </location>
</feature>
<reference evidence="9" key="1">
    <citation type="submission" date="2023-05" db="EMBL/GenBank/DDBJ databases">
        <authorList>
            <person name="Stuckert A."/>
        </authorList>
    </citation>
    <scope>NUCLEOTIDE SEQUENCE</scope>
</reference>
<comment type="subcellular location">
    <subcellularLocation>
        <location evidence="1">Nucleus</location>
    </subcellularLocation>
</comment>
<keyword evidence="10" id="KW-1185">Reference proteome</keyword>
<evidence type="ECO:0000256" key="3">
    <source>
        <dbReference type="ARBA" id="ARBA00022771"/>
    </source>
</evidence>
<feature type="compositionally biased region" description="Polar residues" evidence="7">
    <location>
        <begin position="430"/>
        <end position="441"/>
    </location>
</feature>
<gene>
    <name evidence="9" type="ORF">SPARVUS_LOCUS8668007</name>
</gene>
<feature type="compositionally biased region" description="Basic and acidic residues" evidence="7">
    <location>
        <begin position="706"/>
        <end position="718"/>
    </location>
</feature>
<evidence type="ECO:0000256" key="6">
    <source>
        <dbReference type="PROSITE-ProRule" id="PRU00146"/>
    </source>
</evidence>
<feature type="compositionally biased region" description="Basic and acidic residues" evidence="7">
    <location>
        <begin position="568"/>
        <end position="583"/>
    </location>
</feature>
<feature type="region of interest" description="Disordered" evidence="7">
    <location>
        <begin position="116"/>
        <end position="230"/>
    </location>
</feature>
<feature type="compositionally biased region" description="Polar residues" evidence="7">
    <location>
        <begin position="134"/>
        <end position="147"/>
    </location>
</feature>
<feature type="compositionally biased region" description="Low complexity" evidence="7">
    <location>
        <begin position="534"/>
        <end position="548"/>
    </location>
</feature>
<comment type="caution">
    <text evidence="9">The sequence shown here is derived from an EMBL/GenBank/DDBJ whole genome shotgun (WGS) entry which is preliminary data.</text>
</comment>
<evidence type="ECO:0000256" key="2">
    <source>
        <dbReference type="ARBA" id="ARBA00022723"/>
    </source>
</evidence>
<sequence length="732" mass="80924">MDIVDTFNHLIPSEHLDDALFLGSNLESEGCDEFATGQHVIEDSLKNMLSDKDPMLGSASTQFCLPVLDNVEHNFQIPPSTGVGLEDIMDVGVDKVTAVDINDEDDLILPDKNLNRLNEPTIKSPRKSPRLKAQESTRTLRSSTIEKTLNAAVKVASPKKSKSSRKDTAVDDKAKDEEHILHISDDKRSNSTQNSRRSTRIANKDYKDKVTTDQNNSNKETLDEESGTINDILSNTQSILEKEDGNSETLHNDSLILSTNSEKGLEEVTEHDLNNSQGDHLTDDVLETPADEKVYNNNCQTDDKKTDVIYDKVHQELALLSGVECDMGVKTVLHPEINVECMLQNTVNSSVQQCEPDKNSIASEVMNTSNKCNSLEDISVVESLVQNCTEDEESSDKLQTMEKKMSAGNGFGNPNHNRKGAKKLKPGSANVPTLTENSAKNIASPKEGLHSQHQKGRFKKTNITPSESPALSDKSKIIKVTKKGAVATKIHNIPIKTTIKKKPRSFEKKGNPSTLLKQLDDALRDSQGSSKEMSQVVSSHVRSRSLSHSSDKSVTKQSLSKITPPSKDMGEPKEAAEQSEEKTKLKKSLPPRQRRSSKSVSVDEPPLFIPDNIPTVKKEGAEVTSPVDKYVWNPTRHCSSCRKLHGNRFMVGCGRCDDWFHGECVGLSLGQAQQMEVDDKEYICAKCCVEEEKMDTSQIITSSDSQKPDQLQEHKTMEMNKPATAGYPGFTL</sequence>
<dbReference type="InterPro" id="IPR019786">
    <property type="entry name" value="Zinc_finger_PHD-type_CS"/>
</dbReference>
<feature type="region of interest" description="Disordered" evidence="7">
    <location>
        <begin position="406"/>
        <end position="471"/>
    </location>
</feature>
<protein>
    <recommendedName>
        <fullName evidence="8">PHD-type domain-containing protein</fullName>
    </recommendedName>
</protein>
<dbReference type="PANTHER" id="PTHR46174:SF1">
    <property type="entry name" value="CXXC-TYPE ZINC FINGER PROTEIN 1"/>
    <property type="match status" value="1"/>
</dbReference>
<dbReference type="SUPFAM" id="SSF57903">
    <property type="entry name" value="FYVE/PHD zinc finger"/>
    <property type="match status" value="1"/>
</dbReference>
<dbReference type="SMART" id="SM00249">
    <property type="entry name" value="PHD"/>
    <property type="match status" value="1"/>
</dbReference>
<accession>A0ABN9E0W6</accession>
<dbReference type="Proteomes" id="UP001162483">
    <property type="component" value="Unassembled WGS sequence"/>
</dbReference>
<keyword evidence="3 6" id="KW-0863">Zinc-finger</keyword>
<name>A0ABN9E0W6_9NEOB</name>
<feature type="domain" description="PHD-type" evidence="8">
    <location>
        <begin position="635"/>
        <end position="690"/>
    </location>
</feature>
<feature type="region of interest" description="Disordered" evidence="7">
    <location>
        <begin position="698"/>
        <end position="732"/>
    </location>
</feature>
<evidence type="ECO:0000256" key="4">
    <source>
        <dbReference type="ARBA" id="ARBA00022833"/>
    </source>
</evidence>
<evidence type="ECO:0000313" key="9">
    <source>
        <dbReference type="EMBL" id="CAI9577173.1"/>
    </source>
</evidence>
<evidence type="ECO:0000256" key="7">
    <source>
        <dbReference type="SAM" id="MobiDB-lite"/>
    </source>
</evidence>
<feature type="compositionally biased region" description="Basic and acidic residues" evidence="7">
    <location>
        <begin position="164"/>
        <end position="189"/>
    </location>
</feature>
<feature type="compositionally biased region" description="Basic residues" evidence="7">
    <location>
        <begin position="416"/>
        <end position="425"/>
    </location>
</feature>
<evidence type="ECO:0000256" key="5">
    <source>
        <dbReference type="ARBA" id="ARBA00023242"/>
    </source>
</evidence>
<evidence type="ECO:0000313" key="10">
    <source>
        <dbReference type="Proteomes" id="UP001162483"/>
    </source>
</evidence>
<feature type="compositionally biased region" description="Basic and acidic residues" evidence="7">
    <location>
        <begin position="202"/>
        <end position="211"/>
    </location>
</feature>
<keyword evidence="4" id="KW-0862">Zinc</keyword>
<organism evidence="9 10">
    <name type="scientific">Staurois parvus</name>
    <dbReference type="NCBI Taxonomy" id="386267"/>
    <lineage>
        <taxon>Eukaryota</taxon>
        <taxon>Metazoa</taxon>
        <taxon>Chordata</taxon>
        <taxon>Craniata</taxon>
        <taxon>Vertebrata</taxon>
        <taxon>Euteleostomi</taxon>
        <taxon>Amphibia</taxon>
        <taxon>Batrachia</taxon>
        <taxon>Anura</taxon>
        <taxon>Neobatrachia</taxon>
        <taxon>Ranoidea</taxon>
        <taxon>Ranidae</taxon>
        <taxon>Staurois</taxon>
    </lineage>
</organism>
<dbReference type="Pfam" id="PF00628">
    <property type="entry name" value="PHD"/>
    <property type="match status" value="1"/>
</dbReference>
<dbReference type="InterPro" id="IPR013083">
    <property type="entry name" value="Znf_RING/FYVE/PHD"/>
</dbReference>
<dbReference type="InterPro" id="IPR011011">
    <property type="entry name" value="Znf_FYVE_PHD"/>
</dbReference>